<evidence type="ECO:0000256" key="3">
    <source>
        <dbReference type="ARBA" id="ARBA00022519"/>
    </source>
</evidence>
<evidence type="ECO:0000256" key="1">
    <source>
        <dbReference type="ARBA" id="ARBA00004370"/>
    </source>
</evidence>
<keyword evidence="6 9" id="KW-1133">Transmembrane helix</keyword>
<keyword evidence="7 9" id="KW-0472">Membrane</keyword>
<evidence type="ECO:0000256" key="8">
    <source>
        <dbReference type="ARBA" id="ARBA00023306"/>
    </source>
</evidence>
<dbReference type="AlphaFoldDB" id="A0A839SQT1"/>
<evidence type="ECO:0000256" key="5">
    <source>
        <dbReference type="ARBA" id="ARBA00022692"/>
    </source>
</evidence>
<dbReference type="Pfam" id="PF08478">
    <property type="entry name" value="POTRA_1"/>
    <property type="match status" value="1"/>
</dbReference>
<dbReference type="InterPro" id="IPR013685">
    <property type="entry name" value="POTRA_FtsQ_type"/>
</dbReference>
<comment type="caution">
    <text evidence="12">The sequence shown here is derived from an EMBL/GenBank/DDBJ whole genome shotgun (WGS) entry which is preliminary data.</text>
</comment>
<dbReference type="PROSITE" id="PS51779">
    <property type="entry name" value="POTRA"/>
    <property type="match status" value="1"/>
</dbReference>
<comment type="similarity">
    <text evidence="9">Belongs to the FtsQ/DivIB family. FtsQ subfamily.</text>
</comment>
<dbReference type="GO" id="GO:0005886">
    <property type="term" value="C:plasma membrane"/>
    <property type="evidence" value="ECO:0007669"/>
    <property type="project" value="UniProtKB-SubCell"/>
</dbReference>
<dbReference type="InterPro" id="IPR034746">
    <property type="entry name" value="POTRA"/>
</dbReference>
<evidence type="ECO:0000256" key="9">
    <source>
        <dbReference type="HAMAP-Rule" id="MF_00911"/>
    </source>
</evidence>
<sequence length="292" mass="31797">MSSMNPPARSKKRASAKTGTQRRTAGWRSLLTRKVLRRGGAGLGAASLLLGGVLLWESGVPQRGWDELRVEVMEQSAEAGMALQDLLVVGRNRTSQAELLAALDVRQGQPILAYDLADLRDRLAALPWVAEASVGRRLPGSLVIELREREPLALWQNRGKVTLIDRNGEAVPVRDLRQFAALPLIVGPDAPGHAGQLVHLLDSEPDLGRLVTAAVRVGGRRWNLRLLGDIDVQLPESGEKAAYSQLARLAREHGLLERDVRIIDLRLPDRMILHGIPGGIEGEQDSKPGQAT</sequence>
<dbReference type="PANTHER" id="PTHR35851:SF1">
    <property type="entry name" value="CELL DIVISION PROTEIN FTSQ"/>
    <property type="match status" value="1"/>
</dbReference>
<dbReference type="PANTHER" id="PTHR35851">
    <property type="entry name" value="CELL DIVISION PROTEIN FTSQ"/>
    <property type="match status" value="1"/>
</dbReference>
<keyword evidence="2 9" id="KW-1003">Cell membrane</keyword>
<accession>A0A839SQT1</accession>
<dbReference type="GO" id="GO:0032153">
    <property type="term" value="C:cell division site"/>
    <property type="evidence" value="ECO:0007669"/>
    <property type="project" value="UniProtKB-UniRule"/>
</dbReference>
<dbReference type="Proteomes" id="UP000581135">
    <property type="component" value="Unassembled WGS sequence"/>
</dbReference>
<dbReference type="RefSeq" id="WP_183415637.1">
    <property type="nucleotide sequence ID" value="NZ_JACHXA010000002.1"/>
</dbReference>
<name>A0A839SQT1_9PROT</name>
<keyword evidence="8 9" id="KW-0131">Cell cycle</keyword>
<feature type="domain" description="POTRA" evidence="11">
    <location>
        <begin position="81"/>
        <end position="149"/>
    </location>
</feature>
<evidence type="ECO:0000256" key="10">
    <source>
        <dbReference type="SAM" id="MobiDB-lite"/>
    </source>
</evidence>
<organism evidence="12 13">
    <name type="scientific">Limibacillus halophilus</name>
    <dbReference type="NCBI Taxonomy" id="1579333"/>
    <lineage>
        <taxon>Bacteria</taxon>
        <taxon>Pseudomonadati</taxon>
        <taxon>Pseudomonadota</taxon>
        <taxon>Alphaproteobacteria</taxon>
        <taxon>Rhodospirillales</taxon>
        <taxon>Rhodovibrionaceae</taxon>
        <taxon>Limibacillus</taxon>
    </lineage>
</organism>
<evidence type="ECO:0000259" key="11">
    <source>
        <dbReference type="PROSITE" id="PS51779"/>
    </source>
</evidence>
<dbReference type="InterPro" id="IPR005548">
    <property type="entry name" value="Cell_div_FtsQ/DivIB_C"/>
</dbReference>
<dbReference type="InterPro" id="IPR026579">
    <property type="entry name" value="FtsQ"/>
</dbReference>
<evidence type="ECO:0000256" key="7">
    <source>
        <dbReference type="ARBA" id="ARBA00023136"/>
    </source>
</evidence>
<dbReference type="HAMAP" id="MF_00911">
    <property type="entry name" value="FtsQ_subfam"/>
    <property type="match status" value="1"/>
</dbReference>
<evidence type="ECO:0000256" key="2">
    <source>
        <dbReference type="ARBA" id="ARBA00022475"/>
    </source>
</evidence>
<comment type="subcellular location">
    <subcellularLocation>
        <location evidence="9">Cell inner membrane</location>
        <topology evidence="9">Single-pass type II membrane protein</topology>
    </subcellularLocation>
    <subcellularLocation>
        <location evidence="1">Membrane</location>
    </subcellularLocation>
    <text evidence="9">Localizes to the division septum.</text>
</comment>
<dbReference type="Pfam" id="PF03799">
    <property type="entry name" value="FtsQ_DivIB_C"/>
    <property type="match status" value="1"/>
</dbReference>
<keyword evidence="4 9" id="KW-0132">Cell division</keyword>
<dbReference type="EMBL" id="JACHXA010000002">
    <property type="protein sequence ID" value="MBB3064842.1"/>
    <property type="molecule type" value="Genomic_DNA"/>
</dbReference>
<comment type="function">
    <text evidence="9">Essential cell division protein.</text>
</comment>
<dbReference type="GO" id="GO:0090529">
    <property type="term" value="P:cell septum assembly"/>
    <property type="evidence" value="ECO:0007669"/>
    <property type="project" value="InterPro"/>
</dbReference>
<gene>
    <name evidence="9" type="primary">ftsQ</name>
    <name evidence="12" type="ORF">FHR98_001114</name>
</gene>
<keyword evidence="3 9" id="KW-0997">Cell inner membrane</keyword>
<evidence type="ECO:0000313" key="13">
    <source>
        <dbReference type="Proteomes" id="UP000581135"/>
    </source>
</evidence>
<dbReference type="Gene3D" id="3.10.20.310">
    <property type="entry name" value="membrane protein fhac"/>
    <property type="match status" value="1"/>
</dbReference>
<reference evidence="12 13" key="1">
    <citation type="submission" date="2020-08" db="EMBL/GenBank/DDBJ databases">
        <title>Genomic Encyclopedia of Type Strains, Phase III (KMG-III): the genomes of soil and plant-associated and newly described type strains.</title>
        <authorList>
            <person name="Whitman W."/>
        </authorList>
    </citation>
    <scope>NUCLEOTIDE SEQUENCE [LARGE SCALE GENOMIC DNA]</scope>
    <source>
        <strain evidence="12 13">CECT 8803</strain>
    </source>
</reference>
<dbReference type="GO" id="GO:0043093">
    <property type="term" value="P:FtsZ-dependent cytokinesis"/>
    <property type="evidence" value="ECO:0007669"/>
    <property type="project" value="UniProtKB-UniRule"/>
</dbReference>
<keyword evidence="13" id="KW-1185">Reference proteome</keyword>
<keyword evidence="5 9" id="KW-0812">Transmembrane</keyword>
<feature type="region of interest" description="Disordered" evidence="10">
    <location>
        <begin position="1"/>
        <end position="23"/>
    </location>
</feature>
<protein>
    <recommendedName>
        <fullName evidence="9">Cell division protein FtsQ</fullName>
    </recommendedName>
</protein>
<evidence type="ECO:0000313" key="12">
    <source>
        <dbReference type="EMBL" id="MBB3064842.1"/>
    </source>
</evidence>
<evidence type="ECO:0000256" key="4">
    <source>
        <dbReference type="ARBA" id="ARBA00022618"/>
    </source>
</evidence>
<evidence type="ECO:0000256" key="6">
    <source>
        <dbReference type="ARBA" id="ARBA00022989"/>
    </source>
</evidence>
<proteinExistence type="inferred from homology"/>